<reference evidence="1 2" key="1">
    <citation type="journal article" date="2020" name="Microorganisms">
        <title>Osmotic Adaptation and Compatible Solute Biosynthesis of Phototrophic Bacteria as Revealed from Genome Analyses.</title>
        <authorList>
            <person name="Imhoff J.F."/>
            <person name="Rahn T."/>
            <person name="Kunzel S."/>
            <person name="Keller A."/>
            <person name="Neulinger S.C."/>
        </authorList>
    </citation>
    <scope>NUCLEOTIDE SEQUENCE [LARGE SCALE GENOMIC DNA]</scope>
    <source>
        <strain evidence="1 2">DSM 6210</strain>
    </source>
</reference>
<evidence type="ECO:0000313" key="2">
    <source>
        <dbReference type="Proteomes" id="UP000748752"/>
    </source>
</evidence>
<organism evidence="1 2">
    <name type="scientific">Thiohalocapsa halophila</name>
    <dbReference type="NCBI Taxonomy" id="69359"/>
    <lineage>
        <taxon>Bacteria</taxon>
        <taxon>Pseudomonadati</taxon>
        <taxon>Pseudomonadota</taxon>
        <taxon>Gammaproteobacteria</taxon>
        <taxon>Chromatiales</taxon>
        <taxon>Chromatiaceae</taxon>
        <taxon>Thiohalocapsa</taxon>
    </lineage>
</organism>
<keyword evidence="2" id="KW-1185">Reference proteome</keyword>
<name>A0ABS1CH56_9GAMM</name>
<comment type="caution">
    <text evidence="1">The sequence shown here is derived from an EMBL/GenBank/DDBJ whole genome shotgun (WGS) entry which is preliminary data.</text>
</comment>
<proteinExistence type="predicted"/>
<dbReference type="Proteomes" id="UP000748752">
    <property type="component" value="Unassembled WGS sequence"/>
</dbReference>
<protein>
    <submittedName>
        <fullName evidence="1">Uncharacterized protein</fullName>
    </submittedName>
</protein>
<evidence type="ECO:0000313" key="1">
    <source>
        <dbReference type="EMBL" id="MBK1631195.1"/>
    </source>
</evidence>
<sequence length="159" mass="18395">MDWRRIEGALAERFHHDGHRVVFWHDPEREFEVVLVELALDCVSVLRLDEHSALEVKVRLEQEDPSGRYVFYAPFEPPAPDQDWLLDIRLYSASFSADRASMLLAELGLSQQSLRQHLADRAKFFVSRERLERLKKLVSPADTEILLRRMGGPSCCCGM</sequence>
<dbReference type="EMBL" id="NRRV01000023">
    <property type="protein sequence ID" value="MBK1631195.1"/>
    <property type="molecule type" value="Genomic_DNA"/>
</dbReference>
<gene>
    <name evidence="1" type="ORF">CKO31_10680</name>
</gene>
<accession>A0ABS1CH56</accession>
<dbReference type="RefSeq" id="WP_200237012.1">
    <property type="nucleotide sequence ID" value="NZ_NRRV01000023.1"/>
</dbReference>